<proteinExistence type="predicted"/>
<dbReference type="GO" id="GO:0043190">
    <property type="term" value="C:ATP-binding cassette (ABC) transporter complex"/>
    <property type="evidence" value="ECO:0007669"/>
    <property type="project" value="TreeGrafter"/>
</dbReference>
<dbReference type="GO" id="GO:0015920">
    <property type="term" value="P:lipopolysaccharide transport"/>
    <property type="evidence" value="ECO:0007669"/>
    <property type="project" value="TreeGrafter"/>
</dbReference>
<evidence type="ECO:0000256" key="2">
    <source>
        <dbReference type="ARBA" id="ARBA00022475"/>
    </source>
</evidence>
<comment type="caution">
    <text evidence="7">The sequence shown here is derived from an EMBL/GenBank/DDBJ whole genome shotgun (WGS) entry which is preliminary data.</text>
</comment>
<reference evidence="7" key="2">
    <citation type="journal article" date="2021" name="PeerJ">
        <title>Extensive microbial diversity within the chicken gut microbiome revealed by metagenomics and culture.</title>
        <authorList>
            <person name="Gilroy R."/>
            <person name="Ravi A."/>
            <person name="Getino M."/>
            <person name="Pursley I."/>
            <person name="Horton D.L."/>
            <person name="Alikhan N.F."/>
            <person name="Baker D."/>
            <person name="Gharbi K."/>
            <person name="Hall N."/>
            <person name="Watson M."/>
            <person name="Adriaenssens E.M."/>
            <person name="Foster-Nyarko E."/>
            <person name="Jarju S."/>
            <person name="Secka A."/>
            <person name="Antonio M."/>
            <person name="Oren A."/>
            <person name="Chaudhuri R.R."/>
            <person name="La Ragione R."/>
            <person name="Hildebrand F."/>
            <person name="Pallen M.J."/>
        </authorList>
    </citation>
    <scope>NUCLEOTIDE SEQUENCE</scope>
    <source>
        <strain evidence="7">CHK152-2994</strain>
    </source>
</reference>
<dbReference type="InterPro" id="IPR005495">
    <property type="entry name" value="LptG/LptF_permease"/>
</dbReference>
<comment type="subcellular location">
    <subcellularLocation>
        <location evidence="1">Cell membrane</location>
        <topology evidence="1">Multi-pass membrane protein</topology>
    </subcellularLocation>
</comment>
<keyword evidence="4 6" id="KW-1133">Transmembrane helix</keyword>
<feature type="transmembrane region" description="Helical" evidence="6">
    <location>
        <begin position="289"/>
        <end position="308"/>
    </location>
</feature>
<evidence type="ECO:0000256" key="3">
    <source>
        <dbReference type="ARBA" id="ARBA00022692"/>
    </source>
</evidence>
<evidence type="ECO:0000313" key="7">
    <source>
        <dbReference type="EMBL" id="HIS82687.1"/>
    </source>
</evidence>
<protein>
    <submittedName>
        <fullName evidence="7">LptF/LptG family permease</fullName>
    </submittedName>
</protein>
<dbReference type="PANTHER" id="PTHR33529">
    <property type="entry name" value="SLR0882 PROTEIN-RELATED"/>
    <property type="match status" value="1"/>
</dbReference>
<dbReference type="EMBL" id="DVJO01000078">
    <property type="protein sequence ID" value="HIS82687.1"/>
    <property type="molecule type" value="Genomic_DNA"/>
</dbReference>
<dbReference type="Pfam" id="PF03739">
    <property type="entry name" value="LptF_LptG"/>
    <property type="match status" value="1"/>
</dbReference>
<feature type="transmembrane region" description="Helical" evidence="6">
    <location>
        <begin position="12"/>
        <end position="34"/>
    </location>
</feature>
<keyword evidence="2" id="KW-1003">Cell membrane</keyword>
<feature type="transmembrane region" description="Helical" evidence="6">
    <location>
        <begin position="66"/>
        <end position="83"/>
    </location>
</feature>
<gene>
    <name evidence="7" type="ORF">IAD41_03675</name>
</gene>
<dbReference type="PANTHER" id="PTHR33529:SF6">
    <property type="entry name" value="YJGP_YJGQ FAMILY PERMEASE"/>
    <property type="match status" value="1"/>
</dbReference>
<feature type="transmembrane region" description="Helical" evidence="6">
    <location>
        <begin position="347"/>
        <end position="365"/>
    </location>
</feature>
<sequence length="370" mass="42412">MKFPRITIYDRYIFSQVFFATFVAILLFTVVWIAPEMLLNTIKRTLEGVYTAKTAVLVLTYELPKILGKAFPVGLLLGTLFTFDKLSKDSELTIFRAVGMSFFRILAPVFVLSLIVTGICFVTYDKLIPYSCSKLDAIKGIRPTTQYIYTQKDKNGHPTKAVVVSRFSMDEMSNVIVLDFSKKQYNDVHQLSEIYVAAHGNCLKDKWILDDITKYEINSDGIFEDIKKLDNMTVLEGQDAKNAYTLMTYSIKRDRDITNHDLKNYIALLKSENLTEEYRFMLNKYLQRFFHPFVCVLLAIMGTLLGFSKPREQRLVGFTIAIGCIFLYYITLPFFDLLAEKGILHPLITALFPPLAFFAGIVGFYKSKDL</sequence>
<accession>A0A9D1K3F3</accession>
<feature type="transmembrane region" description="Helical" evidence="6">
    <location>
        <begin position="315"/>
        <end position="335"/>
    </location>
</feature>
<evidence type="ECO:0000256" key="5">
    <source>
        <dbReference type="ARBA" id="ARBA00023136"/>
    </source>
</evidence>
<keyword evidence="3 6" id="KW-0812">Transmembrane</keyword>
<dbReference type="AlphaFoldDB" id="A0A9D1K3F3"/>
<evidence type="ECO:0000313" key="8">
    <source>
        <dbReference type="Proteomes" id="UP000824139"/>
    </source>
</evidence>
<name>A0A9D1K3F3_9BACT</name>
<organism evidence="7 8">
    <name type="scientific">Candidatus Scatenecus faecavium</name>
    <dbReference type="NCBI Taxonomy" id="2840915"/>
    <lineage>
        <taxon>Bacteria</taxon>
        <taxon>Candidatus Scatenecus</taxon>
    </lineage>
</organism>
<dbReference type="Proteomes" id="UP000824139">
    <property type="component" value="Unassembled WGS sequence"/>
</dbReference>
<feature type="transmembrane region" description="Helical" evidence="6">
    <location>
        <begin position="103"/>
        <end position="124"/>
    </location>
</feature>
<keyword evidence="5 6" id="KW-0472">Membrane</keyword>
<evidence type="ECO:0000256" key="1">
    <source>
        <dbReference type="ARBA" id="ARBA00004651"/>
    </source>
</evidence>
<evidence type="ECO:0000256" key="6">
    <source>
        <dbReference type="SAM" id="Phobius"/>
    </source>
</evidence>
<evidence type="ECO:0000256" key="4">
    <source>
        <dbReference type="ARBA" id="ARBA00022989"/>
    </source>
</evidence>
<reference evidence="7" key="1">
    <citation type="submission" date="2020-10" db="EMBL/GenBank/DDBJ databases">
        <authorList>
            <person name="Gilroy R."/>
        </authorList>
    </citation>
    <scope>NUCLEOTIDE SEQUENCE</scope>
    <source>
        <strain evidence="7">CHK152-2994</strain>
    </source>
</reference>